<feature type="transmembrane region" description="Helical" evidence="3">
    <location>
        <begin position="191"/>
        <end position="211"/>
    </location>
</feature>
<protein>
    <recommendedName>
        <fullName evidence="1">diguanylate cyclase</fullName>
        <ecNumber evidence="1">2.7.7.65</ecNumber>
    </recommendedName>
</protein>
<dbReference type="Gene3D" id="3.30.70.270">
    <property type="match status" value="1"/>
</dbReference>
<reference evidence="5 6" key="1">
    <citation type="submission" date="2015-03" db="EMBL/GenBank/DDBJ databases">
        <title>Genome sequence of Pseudoalteromonas aurantia.</title>
        <authorList>
            <person name="Xie B.-B."/>
            <person name="Rong J.-C."/>
            <person name="Qin Q.-L."/>
            <person name="Zhang Y.-Z."/>
        </authorList>
    </citation>
    <scope>NUCLEOTIDE SEQUENCE [LARGE SCALE GENOMIC DNA]</scope>
    <source>
        <strain evidence="5 6">208</strain>
    </source>
</reference>
<dbReference type="EMBL" id="AQGV01000009">
    <property type="protein sequence ID" value="MBE0366447.1"/>
    <property type="molecule type" value="Genomic_DNA"/>
</dbReference>
<dbReference type="PANTHER" id="PTHR45138:SF9">
    <property type="entry name" value="DIGUANYLATE CYCLASE DGCM-RELATED"/>
    <property type="match status" value="1"/>
</dbReference>
<name>A0ABR9E643_9GAMM</name>
<dbReference type="CDD" id="cd01949">
    <property type="entry name" value="GGDEF"/>
    <property type="match status" value="1"/>
</dbReference>
<dbReference type="InterPro" id="IPR029787">
    <property type="entry name" value="Nucleotide_cyclase"/>
</dbReference>
<feature type="transmembrane region" description="Helical" evidence="3">
    <location>
        <begin position="68"/>
        <end position="86"/>
    </location>
</feature>
<dbReference type="Pfam" id="PF00990">
    <property type="entry name" value="GGDEF"/>
    <property type="match status" value="1"/>
</dbReference>
<feature type="transmembrane region" description="Helical" evidence="3">
    <location>
        <begin position="6"/>
        <end position="26"/>
    </location>
</feature>
<feature type="transmembrane region" description="Helical" evidence="3">
    <location>
        <begin position="38"/>
        <end position="56"/>
    </location>
</feature>
<dbReference type="SMART" id="SM00267">
    <property type="entry name" value="GGDEF"/>
    <property type="match status" value="1"/>
</dbReference>
<comment type="catalytic activity">
    <reaction evidence="2">
        <text>2 GTP = 3',3'-c-di-GMP + 2 diphosphate</text>
        <dbReference type="Rhea" id="RHEA:24898"/>
        <dbReference type="ChEBI" id="CHEBI:33019"/>
        <dbReference type="ChEBI" id="CHEBI:37565"/>
        <dbReference type="ChEBI" id="CHEBI:58805"/>
        <dbReference type="EC" id="2.7.7.65"/>
    </reaction>
</comment>
<gene>
    <name evidence="5" type="ORF">PAUR_a3460</name>
</gene>
<feature type="transmembrane region" description="Helical" evidence="3">
    <location>
        <begin position="98"/>
        <end position="116"/>
    </location>
</feature>
<sequence length="388" mass="43203">MEFHDITLMFALTLAALIGAVMIAAIGKMSDSALGARMWALGYSCLAIAYAINVFVSSEWNPIRGFTYNTMLIAGHTWLLAGTWQFMNKPLLPRTISLLFITIFASTVVFTFVMPIRDVRLVTIGIWLIVVRTSFAYCLWRYANNNRYEKTISRVAASLVLIEVIATIIYTTNGALGELPLIGKQTGTVAVITWLGALVGIMVGAPILMLLSTSRFIAELDKAAHHDPLTGLYNRRGFYYAIKPLLTIGARQHSNIHVFMLDIDNFKLLNDSHGHLVGDTVLELAGKTLSDIIRESDAVARWGGEEFCVLTYAMHTHHALEVAERIRQVFTEKCTQHPAFMHESVTLSIGIAINQKNNERFDAIQARADKALYTAKETGKDKTILYNE</sequence>
<evidence type="ECO:0000313" key="5">
    <source>
        <dbReference type="EMBL" id="MBE0366447.1"/>
    </source>
</evidence>
<feature type="transmembrane region" description="Helical" evidence="3">
    <location>
        <begin position="152"/>
        <end position="171"/>
    </location>
</feature>
<dbReference type="InterPro" id="IPR050469">
    <property type="entry name" value="Diguanylate_Cyclase"/>
</dbReference>
<evidence type="ECO:0000256" key="1">
    <source>
        <dbReference type="ARBA" id="ARBA00012528"/>
    </source>
</evidence>
<dbReference type="Proteomes" id="UP000615755">
    <property type="component" value="Unassembled WGS sequence"/>
</dbReference>
<evidence type="ECO:0000256" key="2">
    <source>
        <dbReference type="ARBA" id="ARBA00034247"/>
    </source>
</evidence>
<dbReference type="RefSeq" id="WP_192505982.1">
    <property type="nucleotide sequence ID" value="NZ_AQGV01000009.1"/>
</dbReference>
<keyword evidence="3" id="KW-0812">Transmembrane</keyword>
<evidence type="ECO:0000259" key="4">
    <source>
        <dbReference type="PROSITE" id="PS50887"/>
    </source>
</evidence>
<dbReference type="SUPFAM" id="SSF55073">
    <property type="entry name" value="Nucleotide cyclase"/>
    <property type="match status" value="1"/>
</dbReference>
<evidence type="ECO:0000313" key="6">
    <source>
        <dbReference type="Proteomes" id="UP000615755"/>
    </source>
</evidence>
<evidence type="ECO:0000256" key="3">
    <source>
        <dbReference type="SAM" id="Phobius"/>
    </source>
</evidence>
<dbReference type="EC" id="2.7.7.65" evidence="1"/>
<keyword evidence="6" id="KW-1185">Reference proteome</keyword>
<comment type="caution">
    <text evidence="5">The sequence shown here is derived from an EMBL/GenBank/DDBJ whole genome shotgun (WGS) entry which is preliminary data.</text>
</comment>
<feature type="transmembrane region" description="Helical" evidence="3">
    <location>
        <begin position="122"/>
        <end position="140"/>
    </location>
</feature>
<proteinExistence type="predicted"/>
<dbReference type="PANTHER" id="PTHR45138">
    <property type="entry name" value="REGULATORY COMPONENTS OF SENSORY TRANSDUCTION SYSTEM"/>
    <property type="match status" value="1"/>
</dbReference>
<keyword evidence="3" id="KW-0472">Membrane</keyword>
<keyword evidence="3" id="KW-1133">Transmembrane helix</keyword>
<dbReference type="InterPro" id="IPR043128">
    <property type="entry name" value="Rev_trsase/Diguanyl_cyclase"/>
</dbReference>
<accession>A0ABR9E643</accession>
<organism evidence="5 6">
    <name type="scientific">Pseudoalteromonas aurantia 208</name>
    <dbReference type="NCBI Taxonomy" id="1314867"/>
    <lineage>
        <taxon>Bacteria</taxon>
        <taxon>Pseudomonadati</taxon>
        <taxon>Pseudomonadota</taxon>
        <taxon>Gammaproteobacteria</taxon>
        <taxon>Alteromonadales</taxon>
        <taxon>Pseudoalteromonadaceae</taxon>
        <taxon>Pseudoalteromonas</taxon>
    </lineage>
</organism>
<dbReference type="NCBIfam" id="TIGR00254">
    <property type="entry name" value="GGDEF"/>
    <property type="match status" value="1"/>
</dbReference>
<dbReference type="PROSITE" id="PS50887">
    <property type="entry name" value="GGDEF"/>
    <property type="match status" value="1"/>
</dbReference>
<feature type="domain" description="GGDEF" evidence="4">
    <location>
        <begin position="254"/>
        <end position="388"/>
    </location>
</feature>
<dbReference type="InterPro" id="IPR000160">
    <property type="entry name" value="GGDEF_dom"/>
</dbReference>